<evidence type="ECO:0000313" key="3">
    <source>
        <dbReference type="EMBL" id="QJA95220.1"/>
    </source>
</evidence>
<proteinExistence type="predicted"/>
<reference evidence="3" key="1">
    <citation type="submission" date="2020-03" db="EMBL/GenBank/DDBJ databases">
        <title>The deep terrestrial virosphere.</title>
        <authorList>
            <person name="Holmfeldt K."/>
            <person name="Nilsson E."/>
            <person name="Simone D."/>
            <person name="Lopez-Fernandez M."/>
            <person name="Wu X."/>
            <person name="de Brujin I."/>
            <person name="Lundin D."/>
            <person name="Andersson A."/>
            <person name="Bertilsson S."/>
            <person name="Dopson M."/>
        </authorList>
    </citation>
    <scope>NUCLEOTIDE SEQUENCE</scope>
    <source>
        <strain evidence="2">MM415A05075</strain>
        <strain evidence="3">MM415B05537</strain>
        <strain evidence="4">TM448B05334</strain>
    </source>
</reference>
<evidence type="ECO:0000313" key="4">
    <source>
        <dbReference type="EMBL" id="QJI03888.1"/>
    </source>
</evidence>
<name>A0A6M3LJZ7_9ZZZZ</name>
<organism evidence="3">
    <name type="scientific">viral metagenome</name>
    <dbReference type="NCBI Taxonomy" id="1070528"/>
    <lineage>
        <taxon>unclassified sequences</taxon>
        <taxon>metagenomes</taxon>
        <taxon>organismal metagenomes</taxon>
    </lineage>
</organism>
<dbReference type="EMBL" id="MT141677">
    <property type="protein sequence ID" value="QJA69097.1"/>
    <property type="molecule type" value="Genomic_DNA"/>
</dbReference>
<evidence type="ECO:0000256" key="1">
    <source>
        <dbReference type="SAM" id="MobiDB-lite"/>
    </source>
</evidence>
<dbReference type="EMBL" id="MT145128">
    <property type="protein sequence ID" value="QJI03888.1"/>
    <property type="molecule type" value="Genomic_DNA"/>
</dbReference>
<dbReference type="EMBL" id="MT143296">
    <property type="protein sequence ID" value="QJA95220.1"/>
    <property type="molecule type" value="Genomic_DNA"/>
</dbReference>
<sequence>MCFHNPPCQYQGPSGFCRERVPPCQKWEREEENGQRDNNHGDLIEEKKCQK</sequence>
<evidence type="ECO:0000313" key="2">
    <source>
        <dbReference type="EMBL" id="QJA69097.1"/>
    </source>
</evidence>
<protein>
    <submittedName>
        <fullName evidence="3">Uncharacterized protein</fullName>
    </submittedName>
</protein>
<accession>A0A6M3LJZ7</accession>
<dbReference type="AlphaFoldDB" id="A0A6M3LJZ7"/>
<feature type="region of interest" description="Disordered" evidence="1">
    <location>
        <begin position="28"/>
        <end position="51"/>
    </location>
</feature>
<gene>
    <name evidence="2" type="ORF">MM415A05075_0006</name>
    <name evidence="3" type="ORF">MM415B05537_0005</name>
    <name evidence="4" type="ORF">TM448B05334_0007</name>
</gene>